<evidence type="ECO:0000313" key="4">
    <source>
        <dbReference type="Proteomes" id="UP000010798"/>
    </source>
</evidence>
<sequence length="109" mass="11337">MALSSLRLCAMLELSVILFQVVGVIALCVSRLLPPSSIRWANRGRVGFVVAMIGLGLAGAFCGRHDSDFALFAGGSMTILLIGMTMGSGQVDTTGPARSLVSPEANLAR</sequence>
<dbReference type="RefSeq" id="WP_015246054.1">
    <property type="nucleotide sequence ID" value="NC_019892.1"/>
</dbReference>
<feature type="transmembrane region" description="Helical" evidence="2">
    <location>
        <begin position="69"/>
        <end position="89"/>
    </location>
</feature>
<reference evidence="3 4" key="1">
    <citation type="submission" date="2012-02" db="EMBL/GenBank/DDBJ databases">
        <title>Complete sequence of chromosome of Singulisphaera acidiphila DSM 18658.</title>
        <authorList>
            <consortium name="US DOE Joint Genome Institute (JGI-PGF)"/>
            <person name="Lucas S."/>
            <person name="Copeland A."/>
            <person name="Lapidus A."/>
            <person name="Glavina del Rio T."/>
            <person name="Dalin E."/>
            <person name="Tice H."/>
            <person name="Bruce D."/>
            <person name="Goodwin L."/>
            <person name="Pitluck S."/>
            <person name="Peters L."/>
            <person name="Ovchinnikova G."/>
            <person name="Chertkov O."/>
            <person name="Kyrpides N."/>
            <person name="Mavromatis K."/>
            <person name="Ivanova N."/>
            <person name="Brettin T."/>
            <person name="Detter J.C."/>
            <person name="Han C."/>
            <person name="Larimer F."/>
            <person name="Land M."/>
            <person name="Hauser L."/>
            <person name="Markowitz V."/>
            <person name="Cheng J.-F."/>
            <person name="Hugenholtz P."/>
            <person name="Woyke T."/>
            <person name="Wu D."/>
            <person name="Tindall B."/>
            <person name="Pomrenke H."/>
            <person name="Brambilla E."/>
            <person name="Klenk H.-P."/>
            <person name="Eisen J.A."/>
        </authorList>
    </citation>
    <scope>NUCLEOTIDE SEQUENCE [LARGE SCALE GENOMIC DNA]</scope>
    <source>
        <strain evidence="4">ATCC BAA-1392 / DSM 18658 / VKM B-2454 / MOB10</strain>
    </source>
</reference>
<feature type="transmembrane region" description="Helical" evidence="2">
    <location>
        <begin position="45"/>
        <end position="62"/>
    </location>
</feature>
<name>L0DCF7_SINAD</name>
<gene>
    <name evidence="3" type="ordered locus">Sinac_2600</name>
</gene>
<protein>
    <submittedName>
        <fullName evidence="3">Uncharacterized protein</fullName>
    </submittedName>
</protein>
<dbReference type="OrthoDB" id="283648at2"/>
<evidence type="ECO:0000256" key="1">
    <source>
        <dbReference type="SAM" id="MobiDB-lite"/>
    </source>
</evidence>
<accession>L0DCF7</accession>
<dbReference type="Proteomes" id="UP000010798">
    <property type="component" value="Chromosome"/>
</dbReference>
<keyword evidence="2" id="KW-1133">Transmembrane helix</keyword>
<dbReference type="HOGENOM" id="CLU_2182188_0_0_0"/>
<evidence type="ECO:0000256" key="2">
    <source>
        <dbReference type="SAM" id="Phobius"/>
    </source>
</evidence>
<keyword evidence="2" id="KW-0472">Membrane</keyword>
<dbReference type="EMBL" id="CP003364">
    <property type="protein sequence ID" value="AGA26902.1"/>
    <property type="molecule type" value="Genomic_DNA"/>
</dbReference>
<keyword evidence="4" id="KW-1185">Reference proteome</keyword>
<feature type="region of interest" description="Disordered" evidence="1">
    <location>
        <begin position="90"/>
        <end position="109"/>
    </location>
</feature>
<evidence type="ECO:0000313" key="3">
    <source>
        <dbReference type="EMBL" id="AGA26902.1"/>
    </source>
</evidence>
<proteinExistence type="predicted"/>
<dbReference type="AlphaFoldDB" id="L0DCF7"/>
<feature type="transmembrane region" description="Helical" evidence="2">
    <location>
        <begin position="12"/>
        <end position="33"/>
    </location>
</feature>
<dbReference type="KEGG" id="saci:Sinac_2600"/>
<organism evidence="3 4">
    <name type="scientific">Singulisphaera acidiphila (strain ATCC BAA-1392 / DSM 18658 / VKM B-2454 / MOB10)</name>
    <dbReference type="NCBI Taxonomy" id="886293"/>
    <lineage>
        <taxon>Bacteria</taxon>
        <taxon>Pseudomonadati</taxon>
        <taxon>Planctomycetota</taxon>
        <taxon>Planctomycetia</taxon>
        <taxon>Isosphaerales</taxon>
        <taxon>Isosphaeraceae</taxon>
        <taxon>Singulisphaera</taxon>
    </lineage>
</organism>
<keyword evidence="2" id="KW-0812">Transmembrane</keyword>